<dbReference type="Pfam" id="PF00144">
    <property type="entry name" value="Beta-lactamase"/>
    <property type="match status" value="1"/>
</dbReference>
<keyword evidence="3" id="KW-1185">Reference proteome</keyword>
<dbReference type="KEGG" id="bgoe:IFJ75_06400"/>
<dbReference type="AlphaFoldDB" id="A0A975GZC2"/>
<accession>A0A975GZC2</accession>
<dbReference type="EMBL" id="CP062222">
    <property type="protein sequence ID" value="QTC92500.1"/>
    <property type="molecule type" value="Genomic_DNA"/>
</dbReference>
<dbReference type="PANTHER" id="PTHR46825">
    <property type="entry name" value="D-ALANYL-D-ALANINE-CARBOXYPEPTIDASE/ENDOPEPTIDASE AMPH"/>
    <property type="match status" value="1"/>
</dbReference>
<protein>
    <submittedName>
        <fullName evidence="2">Beta-lactamase family protein</fullName>
    </submittedName>
</protein>
<evidence type="ECO:0000313" key="3">
    <source>
        <dbReference type="Proteomes" id="UP000663918"/>
    </source>
</evidence>
<evidence type="ECO:0000313" key="2">
    <source>
        <dbReference type="EMBL" id="QTC92500.1"/>
    </source>
</evidence>
<dbReference type="InterPro" id="IPR001466">
    <property type="entry name" value="Beta-lactam-related"/>
</dbReference>
<gene>
    <name evidence="2" type="ORF">IFJ75_06400</name>
</gene>
<dbReference type="InterPro" id="IPR050491">
    <property type="entry name" value="AmpC-like"/>
</dbReference>
<organism evidence="2 3">
    <name type="scientific">Brevundimonas goettingensis</name>
    <dbReference type="NCBI Taxonomy" id="2774190"/>
    <lineage>
        <taxon>Bacteria</taxon>
        <taxon>Pseudomonadati</taxon>
        <taxon>Pseudomonadota</taxon>
        <taxon>Alphaproteobacteria</taxon>
        <taxon>Caulobacterales</taxon>
        <taxon>Caulobacteraceae</taxon>
        <taxon>Brevundimonas</taxon>
    </lineage>
</organism>
<dbReference type="RefSeq" id="WP_207931780.1">
    <property type="nucleotide sequence ID" value="NZ_CP062222.1"/>
</dbReference>
<dbReference type="Gene3D" id="3.40.710.10">
    <property type="entry name" value="DD-peptidase/beta-lactamase superfamily"/>
    <property type="match status" value="1"/>
</dbReference>
<dbReference type="PANTHER" id="PTHR46825:SF9">
    <property type="entry name" value="BETA-LACTAMASE-RELATED DOMAIN-CONTAINING PROTEIN"/>
    <property type="match status" value="1"/>
</dbReference>
<evidence type="ECO:0000259" key="1">
    <source>
        <dbReference type="Pfam" id="PF00144"/>
    </source>
</evidence>
<reference evidence="2" key="1">
    <citation type="submission" date="2020-09" db="EMBL/GenBank/DDBJ databases">
        <title>Brevundimonas sp. LVF2 isolated from a puddle in Goettingen, Germany.</title>
        <authorList>
            <person name="Friedrich I."/>
            <person name="Klassen A."/>
            <person name="Hannes N."/>
            <person name="Schneider D."/>
            <person name="Hertel R."/>
            <person name="Daniel R."/>
        </authorList>
    </citation>
    <scope>NUCLEOTIDE SEQUENCE</scope>
    <source>
        <strain evidence="2">LVF2</strain>
    </source>
</reference>
<dbReference type="SUPFAM" id="SSF56601">
    <property type="entry name" value="beta-lactamase/transpeptidase-like"/>
    <property type="match status" value="1"/>
</dbReference>
<dbReference type="Proteomes" id="UP000663918">
    <property type="component" value="Chromosome"/>
</dbReference>
<proteinExistence type="predicted"/>
<name>A0A975GZC2_9CAUL</name>
<dbReference type="InterPro" id="IPR012338">
    <property type="entry name" value="Beta-lactam/transpept-like"/>
</dbReference>
<feature type="domain" description="Beta-lactamase-related" evidence="1">
    <location>
        <begin position="78"/>
        <end position="382"/>
    </location>
</feature>
<sequence length="421" mass="46031">MFIVPKTAGGPPRLLIGILALLILALLAAGGVVLARGHGKPETVHQKIAQLPLRPPVVVVEDLPHLKAALDAQPRFMGAVLVAKGDRVLFRQAYGPADVSRGERSTIETRYRLASISKQFTAAAILKLQDEGKLTINDAVCKWIQPCPAAWAQIKIHHLLSHTSGIPDLMARPYWGMRRVTPATLDQLTEDSKRFPLRFEPGAKVSYDNAGFNLAAAIVEKASGMPYETYMRTAIFEPLGMTRTGLGDAPDVAMGYANYPSGLAAQTIPNVSIVIGAGAIYSTLDDMLAWERALHRGHVLTPFSYGQMLADHAPADTPDERGRTRRTWGYGIFTKRLGEMVSPSFEDLQIYHTGSWSGFRNLITYQPDSDVTVIVLSNNYHQRDQVFLIAEQAMAEALGREFPRSGSPVRAAVRGALARPD</sequence>